<protein>
    <submittedName>
        <fullName evidence="1">Uncharacterized protein</fullName>
    </submittedName>
</protein>
<dbReference type="EMBL" id="MN740325">
    <property type="protein sequence ID" value="QHU00282.1"/>
    <property type="molecule type" value="Genomic_DNA"/>
</dbReference>
<proteinExistence type="predicted"/>
<accession>A0A6C0J3S3</accession>
<name>A0A6C0J3S3_9ZZZZ</name>
<organism evidence="1">
    <name type="scientific">viral metagenome</name>
    <dbReference type="NCBI Taxonomy" id="1070528"/>
    <lineage>
        <taxon>unclassified sequences</taxon>
        <taxon>metagenomes</taxon>
        <taxon>organismal metagenomes</taxon>
    </lineage>
</organism>
<sequence length="166" mass="19515">MCSIMKQRNNFTFHSKDMENDNTFIYAMKNTEKIFLTEYIKKVIQENNYKGVILDNFYYDISNYISKSNVSTELRFQITEILIRKSDNMISIGVNRIVNEKDGNFIFENSENLIYIPVFIPINKIHNYTIIKSINDSDFESVNLGTYFKGKNPFGPFGFWSTFSLI</sequence>
<evidence type="ECO:0000313" key="1">
    <source>
        <dbReference type="EMBL" id="QHU00282.1"/>
    </source>
</evidence>
<reference evidence="1" key="1">
    <citation type="journal article" date="2020" name="Nature">
        <title>Giant virus diversity and host interactions through global metagenomics.</title>
        <authorList>
            <person name="Schulz F."/>
            <person name="Roux S."/>
            <person name="Paez-Espino D."/>
            <person name="Jungbluth S."/>
            <person name="Walsh D.A."/>
            <person name="Denef V.J."/>
            <person name="McMahon K.D."/>
            <person name="Konstantinidis K.T."/>
            <person name="Eloe-Fadrosh E.A."/>
            <person name="Kyrpides N.C."/>
            <person name="Woyke T."/>
        </authorList>
    </citation>
    <scope>NUCLEOTIDE SEQUENCE</scope>
    <source>
        <strain evidence="1">GVMAG-M-3300025860-12</strain>
    </source>
</reference>
<dbReference type="AlphaFoldDB" id="A0A6C0J3S3"/>